<reference evidence="2 3" key="1">
    <citation type="submission" date="2023-12" db="EMBL/GenBank/DDBJ databases">
        <title>Description of an unclassified Opitutus bacterium of Verrucomicrobiota.</title>
        <authorList>
            <person name="Zhang D.-F."/>
        </authorList>
    </citation>
    <scope>NUCLEOTIDE SEQUENCE [LARGE SCALE GENOMIC DNA]</scope>
    <source>
        <strain evidence="2 3">WL0086</strain>
    </source>
</reference>
<dbReference type="Proteomes" id="UP000738431">
    <property type="component" value="Chromosome"/>
</dbReference>
<evidence type="ECO:0000256" key="1">
    <source>
        <dbReference type="SAM" id="SignalP"/>
    </source>
</evidence>
<proteinExistence type="predicted"/>
<gene>
    <name evidence="2" type="ORF">K1X11_002975</name>
</gene>
<feature type="chain" id="PRO_5047471353" description="Chalcone isomerase domain-containing protein" evidence="1">
    <location>
        <begin position="20"/>
        <end position="234"/>
    </location>
</feature>
<evidence type="ECO:0000313" key="3">
    <source>
        <dbReference type="Proteomes" id="UP000738431"/>
    </source>
</evidence>
<sequence length="234" mass="25678">MKRLSWLAALTLLGATVGASTPLAAQQTPFLYGVLEDNRYEAPSGEYTLTLPSQISLGGEIHDTPEVVTLQDHLALHASVACFGLNLNLKRQDETLGRRDFLVGFFREHVQPQFLQRFAGAEIESARFTPELLNGALFVYNLLPGGSMFGERVPTMEDGSAPVAKRGNLLFLHNNHIYVLSLELAEKVLAPASFDLGPEEQNALLQKRLLELVGRMDFRAPLPLPAQPDTESVG</sequence>
<feature type="signal peptide" evidence="1">
    <location>
        <begin position="1"/>
        <end position="19"/>
    </location>
</feature>
<dbReference type="EMBL" id="CP139781">
    <property type="protein sequence ID" value="WRQ88352.1"/>
    <property type="molecule type" value="Genomic_DNA"/>
</dbReference>
<organism evidence="2 3">
    <name type="scientific">Actomonas aquatica</name>
    <dbReference type="NCBI Taxonomy" id="2866162"/>
    <lineage>
        <taxon>Bacteria</taxon>
        <taxon>Pseudomonadati</taxon>
        <taxon>Verrucomicrobiota</taxon>
        <taxon>Opitutia</taxon>
        <taxon>Opitutales</taxon>
        <taxon>Opitutaceae</taxon>
        <taxon>Actomonas</taxon>
    </lineage>
</organism>
<dbReference type="RefSeq" id="WP_221032467.1">
    <property type="nucleotide sequence ID" value="NZ_CP139781.1"/>
</dbReference>
<keyword evidence="3" id="KW-1185">Reference proteome</keyword>
<evidence type="ECO:0000313" key="2">
    <source>
        <dbReference type="EMBL" id="WRQ88352.1"/>
    </source>
</evidence>
<name>A0ABZ1CAC4_9BACT</name>
<keyword evidence="1" id="KW-0732">Signal</keyword>
<protein>
    <recommendedName>
        <fullName evidence="4">Chalcone isomerase domain-containing protein</fullName>
    </recommendedName>
</protein>
<evidence type="ECO:0008006" key="4">
    <source>
        <dbReference type="Google" id="ProtNLM"/>
    </source>
</evidence>
<accession>A0ABZ1CAC4</accession>